<dbReference type="SUPFAM" id="SSF50129">
    <property type="entry name" value="GroES-like"/>
    <property type="match status" value="1"/>
</dbReference>
<dbReference type="InterPro" id="IPR011032">
    <property type="entry name" value="GroES-like_sf"/>
</dbReference>
<dbReference type="Pfam" id="PF08240">
    <property type="entry name" value="ADH_N"/>
    <property type="match status" value="1"/>
</dbReference>
<evidence type="ECO:0000256" key="1">
    <source>
        <dbReference type="ARBA" id="ARBA00022857"/>
    </source>
</evidence>
<dbReference type="InterPro" id="IPR036291">
    <property type="entry name" value="NAD(P)-bd_dom_sf"/>
</dbReference>
<keyword evidence="5" id="KW-1185">Reference proteome</keyword>
<dbReference type="Proteomes" id="UP001203212">
    <property type="component" value="Unassembled WGS sequence"/>
</dbReference>
<protein>
    <submittedName>
        <fullName evidence="4">NAD(P)H-quinone oxidoreductase</fullName>
    </submittedName>
</protein>
<proteinExistence type="predicted"/>
<dbReference type="Pfam" id="PF00107">
    <property type="entry name" value="ADH_zinc_N"/>
    <property type="match status" value="1"/>
</dbReference>
<dbReference type="SMART" id="SM00829">
    <property type="entry name" value="PKS_ER"/>
    <property type="match status" value="1"/>
</dbReference>
<dbReference type="PANTHER" id="PTHR48106">
    <property type="entry name" value="QUINONE OXIDOREDUCTASE PIG3-RELATED"/>
    <property type="match status" value="1"/>
</dbReference>
<evidence type="ECO:0000313" key="4">
    <source>
        <dbReference type="EMBL" id="MCL1118417.1"/>
    </source>
</evidence>
<dbReference type="InterPro" id="IPR020843">
    <property type="entry name" value="ER"/>
</dbReference>
<keyword evidence="1" id="KW-0521">NADP</keyword>
<dbReference type="InterPro" id="IPR014189">
    <property type="entry name" value="Quinone_OxRdtase_PIG3"/>
</dbReference>
<organism evidence="4 5">
    <name type="scientific">Shewanella aestuarii</name>
    <dbReference type="NCBI Taxonomy" id="1028752"/>
    <lineage>
        <taxon>Bacteria</taxon>
        <taxon>Pseudomonadati</taxon>
        <taxon>Pseudomonadota</taxon>
        <taxon>Gammaproteobacteria</taxon>
        <taxon>Alteromonadales</taxon>
        <taxon>Shewanellaceae</taxon>
        <taxon>Shewanella</taxon>
    </lineage>
</organism>
<dbReference type="Gene3D" id="3.90.180.10">
    <property type="entry name" value="Medium-chain alcohol dehydrogenases, catalytic domain"/>
    <property type="match status" value="1"/>
</dbReference>
<dbReference type="Gene3D" id="3.40.50.720">
    <property type="entry name" value="NAD(P)-binding Rossmann-like Domain"/>
    <property type="match status" value="1"/>
</dbReference>
<dbReference type="PANTHER" id="PTHR48106:SF8">
    <property type="entry name" value="OS02G0805600 PROTEIN"/>
    <property type="match status" value="1"/>
</dbReference>
<dbReference type="InterPro" id="IPR013149">
    <property type="entry name" value="ADH-like_C"/>
</dbReference>
<evidence type="ECO:0000313" key="5">
    <source>
        <dbReference type="Proteomes" id="UP001203212"/>
    </source>
</evidence>
<dbReference type="CDD" id="cd05276">
    <property type="entry name" value="p53_inducible_oxidoreductase"/>
    <property type="match status" value="1"/>
</dbReference>
<dbReference type="RefSeq" id="WP_188842670.1">
    <property type="nucleotide sequence ID" value="NZ_BMOT01000009.1"/>
</dbReference>
<dbReference type="NCBIfam" id="TIGR02824">
    <property type="entry name" value="quinone_pig3"/>
    <property type="match status" value="1"/>
</dbReference>
<accession>A0ABT0L4U1</accession>
<evidence type="ECO:0000256" key="2">
    <source>
        <dbReference type="ARBA" id="ARBA00023002"/>
    </source>
</evidence>
<gene>
    <name evidence="4" type="ORF">L2689_14355</name>
</gene>
<reference evidence="4 5" key="1">
    <citation type="submission" date="2022-01" db="EMBL/GenBank/DDBJ databases">
        <title>Whole genome-based taxonomy of the Shewanellaceae.</title>
        <authorList>
            <person name="Martin-Rodriguez A.J."/>
        </authorList>
    </citation>
    <scope>NUCLEOTIDE SEQUENCE [LARGE SCALE GENOMIC DNA]</scope>
    <source>
        <strain evidence="4 5">JCM 17801</strain>
    </source>
</reference>
<comment type="caution">
    <text evidence="4">The sequence shown here is derived from an EMBL/GenBank/DDBJ whole genome shotgun (WGS) entry which is preliminary data.</text>
</comment>
<feature type="domain" description="Enoyl reductase (ER)" evidence="3">
    <location>
        <begin position="16"/>
        <end position="329"/>
    </location>
</feature>
<dbReference type="SUPFAM" id="SSF51735">
    <property type="entry name" value="NAD(P)-binding Rossmann-fold domains"/>
    <property type="match status" value="1"/>
</dbReference>
<dbReference type="EMBL" id="JAKILK010000009">
    <property type="protein sequence ID" value="MCL1118417.1"/>
    <property type="molecule type" value="Genomic_DNA"/>
</dbReference>
<evidence type="ECO:0000259" key="3">
    <source>
        <dbReference type="SMART" id="SM00829"/>
    </source>
</evidence>
<keyword evidence="2" id="KW-0560">Oxidoreductase</keyword>
<dbReference type="InterPro" id="IPR013154">
    <property type="entry name" value="ADH-like_N"/>
</dbReference>
<sequence>MLDNYTVRQVDFEQPGDANVMQLSQGQLACLQQGQVRIKVHAAGVNGPDIKQRMGAYPPPEGASPILGLEVAGVIIAVADGVTQWQVGDHVCALVPGGGYAEAVNTYAAHCLSIPTGWSFIQAAGLPETFFTVWGNVFMRAGLKAGETVLVHGGSGGIGSTAIQLANQLGAKVFATSSSEEKCQFCLSQGASFAINYREQSFVEPILALTDKVGVNVVVDIAGGDFINENLKVLAMDGRMVSIAMQRGAKATVDIFRIMAKRIIWTGSTLRPQSVTAKAQIANQLRQHVWPLLDSGKLNIAIDKVFMFDEVVAAHQYMESGLHKGKIILNISN</sequence>
<name>A0ABT0L4U1_9GAMM</name>